<reference evidence="2 3" key="1">
    <citation type="journal article" date="2014" name="BMC Genomics">
        <title>Comparative genomics of the major fungal agents of human and animal Sporotrichosis: Sporothrix schenckii and Sporothrix brasiliensis.</title>
        <authorList>
            <person name="Teixeira M.M."/>
            <person name="de Almeida L.G."/>
            <person name="Kubitschek-Barreira P."/>
            <person name="Alves F.L."/>
            <person name="Kioshima E.S."/>
            <person name="Abadio A.K."/>
            <person name="Fernandes L."/>
            <person name="Derengowski L.S."/>
            <person name="Ferreira K.S."/>
            <person name="Souza R.C."/>
            <person name="Ruiz J.C."/>
            <person name="de Andrade N.C."/>
            <person name="Paes H.C."/>
            <person name="Nicola A.M."/>
            <person name="Albuquerque P."/>
            <person name="Gerber A.L."/>
            <person name="Martins V.P."/>
            <person name="Peconick L.D."/>
            <person name="Neto A.V."/>
            <person name="Chaucanez C.B."/>
            <person name="Silva P.A."/>
            <person name="Cunha O.L."/>
            <person name="de Oliveira F.F."/>
            <person name="dos Santos T.C."/>
            <person name="Barros A.L."/>
            <person name="Soares M.A."/>
            <person name="de Oliveira L.M."/>
            <person name="Marini M.M."/>
            <person name="Villalobos-Duno H."/>
            <person name="Cunha M.M."/>
            <person name="de Hoog S."/>
            <person name="da Silveira J.F."/>
            <person name="Henrissat B."/>
            <person name="Nino-Vega G.A."/>
            <person name="Cisalpino P.S."/>
            <person name="Mora-Montes H.M."/>
            <person name="Almeida S.R."/>
            <person name="Stajich J.E."/>
            <person name="Lopes-Bezerra L.M."/>
            <person name="Vasconcelos A.T."/>
            <person name="Felipe M.S."/>
        </authorList>
    </citation>
    <scope>NUCLEOTIDE SEQUENCE [LARGE SCALE GENOMIC DNA]</scope>
    <source>
        <strain evidence="2 3">5110</strain>
    </source>
</reference>
<sequence length="432" mass="48080">MDDFDALVIVLDTAPLRPTAARPPEAAEFIRQFLTDGEVVKLDQEFDSSCEPNKQVMWTGITCEAAQKWADHRGMQTLSTAMGPLRTRDALRKRLGKNGMTKYMRGASAEFAWYIASTSHVVTVICPPPPQRFNPNGGTNMQLVELPILTGIVGGRAVAKIIAIHPTVPEAVDFRYQLWPIDKCDIWRKNHVQNVDGVTQWLRRSRKATVTRIEERLRLILNGTNDMVALEAILPRDTAASTAATWGETRMATNTASTSNRSKTEGKKKATDEKQRVKAAPTALTDVEDEDGAKSKMKSQTTTMTAPTTKAKKEIKNETKKEAKKNIKTNEKTITETTKVEPPNKSRAMARGETERKAKETAKNMKEKSKEKSKKKPKQYPKETNRCRQHQSPVKAQNEFAGAGERLRPHGNKTVAGGRDSLSLKTSEPMPS</sequence>
<feature type="compositionally biased region" description="Polar residues" evidence="1">
    <location>
        <begin position="251"/>
        <end position="261"/>
    </location>
</feature>
<dbReference type="Proteomes" id="UP000031575">
    <property type="component" value="Unassembled WGS sequence"/>
</dbReference>
<dbReference type="OrthoDB" id="5232980at2759"/>
<dbReference type="RefSeq" id="XP_040620846.1">
    <property type="nucleotide sequence ID" value="XM_040767248.1"/>
</dbReference>
<dbReference type="HOGENOM" id="CLU_634870_0_0_1"/>
<feature type="compositionally biased region" description="Basic and acidic residues" evidence="1">
    <location>
        <begin position="262"/>
        <end position="276"/>
    </location>
</feature>
<keyword evidence="3" id="KW-1185">Reference proteome</keyword>
<dbReference type="GeneID" id="63682169"/>
<protein>
    <submittedName>
        <fullName evidence="2">Uncharacterized protein</fullName>
    </submittedName>
</protein>
<gene>
    <name evidence="2" type="ORF">SPBR_09122</name>
</gene>
<name>A0A0C2IUK6_9PEZI</name>
<accession>A0A0C2IUK6</accession>
<comment type="caution">
    <text evidence="2">The sequence shown here is derived from an EMBL/GenBank/DDBJ whole genome shotgun (WGS) entry which is preliminary data.</text>
</comment>
<evidence type="ECO:0000256" key="1">
    <source>
        <dbReference type="SAM" id="MobiDB-lite"/>
    </source>
</evidence>
<evidence type="ECO:0000313" key="2">
    <source>
        <dbReference type="EMBL" id="KIH92836.1"/>
    </source>
</evidence>
<feature type="compositionally biased region" description="Low complexity" evidence="1">
    <location>
        <begin position="298"/>
        <end position="309"/>
    </location>
</feature>
<proteinExistence type="predicted"/>
<dbReference type="VEuPathDB" id="FungiDB:SPBR_09122"/>
<evidence type="ECO:0000313" key="3">
    <source>
        <dbReference type="Proteomes" id="UP000031575"/>
    </source>
</evidence>
<dbReference type="AlphaFoldDB" id="A0A0C2IUK6"/>
<feature type="compositionally biased region" description="Basic and acidic residues" evidence="1">
    <location>
        <begin position="311"/>
        <end position="370"/>
    </location>
</feature>
<organism evidence="2 3">
    <name type="scientific">Sporothrix brasiliensis 5110</name>
    <dbReference type="NCBI Taxonomy" id="1398154"/>
    <lineage>
        <taxon>Eukaryota</taxon>
        <taxon>Fungi</taxon>
        <taxon>Dikarya</taxon>
        <taxon>Ascomycota</taxon>
        <taxon>Pezizomycotina</taxon>
        <taxon>Sordariomycetes</taxon>
        <taxon>Sordariomycetidae</taxon>
        <taxon>Ophiostomatales</taxon>
        <taxon>Ophiostomataceae</taxon>
        <taxon>Sporothrix</taxon>
    </lineage>
</organism>
<dbReference type="EMBL" id="AWTV01000006">
    <property type="protein sequence ID" value="KIH92836.1"/>
    <property type="molecule type" value="Genomic_DNA"/>
</dbReference>
<feature type="region of interest" description="Disordered" evidence="1">
    <location>
        <begin position="244"/>
        <end position="432"/>
    </location>
</feature>